<name>A0ACC2DVC1_DIPCM</name>
<proteinExistence type="predicted"/>
<protein>
    <submittedName>
        <fullName evidence="1">Uncharacterized protein</fullName>
    </submittedName>
</protein>
<dbReference type="EMBL" id="CM055095">
    <property type="protein sequence ID" value="KAJ7558213.1"/>
    <property type="molecule type" value="Genomic_DNA"/>
</dbReference>
<dbReference type="Proteomes" id="UP001162992">
    <property type="component" value="Chromosome 4"/>
</dbReference>
<gene>
    <name evidence="1" type="ORF">O6H91_04G028700</name>
</gene>
<comment type="caution">
    <text evidence="1">The sequence shown here is derived from an EMBL/GenBank/DDBJ whole genome shotgun (WGS) entry which is preliminary data.</text>
</comment>
<evidence type="ECO:0000313" key="2">
    <source>
        <dbReference type="Proteomes" id="UP001162992"/>
    </source>
</evidence>
<reference evidence="2" key="1">
    <citation type="journal article" date="2024" name="Proc. Natl. Acad. Sci. U.S.A.">
        <title>Extraordinary preservation of gene collinearity over three hundred million years revealed in homosporous lycophytes.</title>
        <authorList>
            <person name="Li C."/>
            <person name="Wickell D."/>
            <person name="Kuo L.Y."/>
            <person name="Chen X."/>
            <person name="Nie B."/>
            <person name="Liao X."/>
            <person name="Peng D."/>
            <person name="Ji J."/>
            <person name="Jenkins J."/>
            <person name="Williams M."/>
            <person name="Shu S."/>
            <person name="Plott C."/>
            <person name="Barry K."/>
            <person name="Rajasekar S."/>
            <person name="Grimwood J."/>
            <person name="Han X."/>
            <person name="Sun S."/>
            <person name="Hou Z."/>
            <person name="He W."/>
            <person name="Dai G."/>
            <person name="Sun C."/>
            <person name="Schmutz J."/>
            <person name="Leebens-Mack J.H."/>
            <person name="Li F.W."/>
            <person name="Wang L."/>
        </authorList>
    </citation>
    <scope>NUCLEOTIDE SEQUENCE [LARGE SCALE GENOMIC DNA]</scope>
    <source>
        <strain evidence="2">cv. PW_Plant_1</strain>
    </source>
</reference>
<accession>A0ACC2DVC1</accession>
<evidence type="ECO:0000313" key="1">
    <source>
        <dbReference type="EMBL" id="KAJ7558213.1"/>
    </source>
</evidence>
<sequence length="120" mass="13537">MSNPEASTLKGIQPEELHILMQDLCFREEAQLIDVREPDEISIAAIGGFKPYPLSQFGQWAPTITEDLEPAKDTYLLCHHGVRSMQAAMWLKSQGFKRLFNVVGGIHAYATRVDESITKY</sequence>
<organism evidence="1 2">
    <name type="scientific">Diphasiastrum complanatum</name>
    <name type="common">Issler's clubmoss</name>
    <name type="synonym">Lycopodium complanatum</name>
    <dbReference type="NCBI Taxonomy" id="34168"/>
    <lineage>
        <taxon>Eukaryota</taxon>
        <taxon>Viridiplantae</taxon>
        <taxon>Streptophyta</taxon>
        <taxon>Embryophyta</taxon>
        <taxon>Tracheophyta</taxon>
        <taxon>Lycopodiopsida</taxon>
        <taxon>Lycopodiales</taxon>
        <taxon>Lycopodiaceae</taxon>
        <taxon>Lycopodioideae</taxon>
        <taxon>Diphasiastrum</taxon>
    </lineage>
</organism>
<keyword evidence="2" id="KW-1185">Reference proteome</keyword>